<organism evidence="1 2">
    <name type="scientific">Xanthomonas axonopodis pv. clitoriae</name>
    <dbReference type="NCBI Taxonomy" id="487828"/>
    <lineage>
        <taxon>Bacteria</taxon>
        <taxon>Pseudomonadati</taxon>
        <taxon>Pseudomonadota</taxon>
        <taxon>Gammaproteobacteria</taxon>
        <taxon>Lysobacterales</taxon>
        <taxon>Lysobacteraceae</taxon>
        <taxon>Xanthomonas</taxon>
    </lineage>
</organism>
<dbReference type="Proteomes" id="UP000190210">
    <property type="component" value="Unassembled WGS sequence"/>
</dbReference>
<reference evidence="1 2" key="1">
    <citation type="submission" date="2015-12" db="EMBL/GenBank/DDBJ databases">
        <authorList>
            <person name="Bansal K."/>
            <person name="Midha S."/>
            <person name="Patil P.B."/>
        </authorList>
    </citation>
    <scope>NUCLEOTIDE SEQUENCE [LARGE SCALE GENOMIC DNA]</scope>
    <source>
        <strain evidence="1 2">LMG9045</strain>
    </source>
</reference>
<gene>
    <name evidence="1" type="ORF">Xclt_15185</name>
</gene>
<dbReference type="AlphaFoldDB" id="A0AB73N8B9"/>
<protein>
    <recommendedName>
        <fullName evidence="3">Transposase</fullName>
    </recommendedName>
</protein>
<proteinExistence type="predicted"/>
<comment type="caution">
    <text evidence="1">The sequence shown here is derived from an EMBL/GenBank/DDBJ whole genome shotgun (WGS) entry which is preliminary data.</text>
</comment>
<evidence type="ECO:0000313" key="1">
    <source>
        <dbReference type="EMBL" id="OOW80835.1"/>
    </source>
</evidence>
<dbReference type="EMBL" id="LOKA01000028">
    <property type="protein sequence ID" value="OOW80835.1"/>
    <property type="molecule type" value="Genomic_DNA"/>
</dbReference>
<evidence type="ECO:0000313" key="2">
    <source>
        <dbReference type="Proteomes" id="UP000190210"/>
    </source>
</evidence>
<accession>A0AB73N8B9</accession>
<evidence type="ECO:0008006" key="3">
    <source>
        <dbReference type="Google" id="ProtNLM"/>
    </source>
</evidence>
<sequence>MVDREWQHVPRFHKIIPSKSNLVRLGNGLKPGGASHLMNPVPVQLESQVENALNEKRKRLLYLVALEQEAKIAATG</sequence>
<name>A0AB73N8B9_9XANT</name>